<evidence type="ECO:0000256" key="1">
    <source>
        <dbReference type="SAM" id="MobiDB-lite"/>
    </source>
</evidence>
<gene>
    <name evidence="2" type="ORF">V5799_016856</name>
</gene>
<feature type="compositionally biased region" description="Low complexity" evidence="1">
    <location>
        <begin position="437"/>
        <end position="451"/>
    </location>
</feature>
<feature type="region of interest" description="Disordered" evidence="1">
    <location>
        <begin position="369"/>
        <end position="392"/>
    </location>
</feature>
<comment type="caution">
    <text evidence="2">The sequence shown here is derived from an EMBL/GenBank/DDBJ whole genome shotgun (WGS) entry which is preliminary data.</text>
</comment>
<feature type="compositionally biased region" description="Polar residues" evidence="1">
    <location>
        <begin position="136"/>
        <end position="147"/>
    </location>
</feature>
<dbReference type="AlphaFoldDB" id="A0AAQ4F4Z8"/>
<feature type="region of interest" description="Disordered" evidence="1">
    <location>
        <begin position="293"/>
        <end position="319"/>
    </location>
</feature>
<proteinExistence type="predicted"/>
<feature type="region of interest" description="Disordered" evidence="1">
    <location>
        <begin position="415"/>
        <end position="535"/>
    </location>
</feature>
<keyword evidence="3" id="KW-1185">Reference proteome</keyword>
<name>A0AAQ4F4Z8_AMBAM</name>
<feature type="region of interest" description="Disordered" evidence="1">
    <location>
        <begin position="1"/>
        <end position="183"/>
    </location>
</feature>
<feature type="compositionally biased region" description="Low complexity" evidence="1">
    <location>
        <begin position="9"/>
        <end position="28"/>
    </location>
</feature>
<reference evidence="2 3" key="1">
    <citation type="journal article" date="2023" name="Arcadia Sci">
        <title>De novo assembly of a long-read Amblyomma americanum tick genome.</title>
        <authorList>
            <person name="Chou S."/>
            <person name="Poskanzer K.E."/>
            <person name="Rollins M."/>
            <person name="Thuy-Boun P.S."/>
        </authorList>
    </citation>
    <scope>NUCLEOTIDE SEQUENCE [LARGE SCALE GENOMIC DNA]</scope>
    <source>
        <strain evidence="2">F_SG_1</strain>
        <tissue evidence="2">Salivary glands</tissue>
    </source>
</reference>
<feature type="compositionally biased region" description="Polar residues" evidence="1">
    <location>
        <begin position="416"/>
        <end position="432"/>
    </location>
</feature>
<dbReference type="EMBL" id="JARKHS020007323">
    <property type="protein sequence ID" value="KAK8781795.1"/>
    <property type="molecule type" value="Genomic_DNA"/>
</dbReference>
<organism evidence="2 3">
    <name type="scientific">Amblyomma americanum</name>
    <name type="common">Lone star tick</name>
    <dbReference type="NCBI Taxonomy" id="6943"/>
    <lineage>
        <taxon>Eukaryota</taxon>
        <taxon>Metazoa</taxon>
        <taxon>Ecdysozoa</taxon>
        <taxon>Arthropoda</taxon>
        <taxon>Chelicerata</taxon>
        <taxon>Arachnida</taxon>
        <taxon>Acari</taxon>
        <taxon>Parasitiformes</taxon>
        <taxon>Ixodida</taxon>
        <taxon>Ixodoidea</taxon>
        <taxon>Ixodidae</taxon>
        <taxon>Amblyomminae</taxon>
        <taxon>Amblyomma</taxon>
    </lineage>
</organism>
<feature type="compositionally biased region" description="Polar residues" evidence="1">
    <location>
        <begin position="29"/>
        <end position="49"/>
    </location>
</feature>
<feature type="region of interest" description="Disordered" evidence="1">
    <location>
        <begin position="605"/>
        <end position="673"/>
    </location>
</feature>
<protein>
    <submittedName>
        <fullName evidence="2">Uncharacterized protein</fullName>
    </submittedName>
</protein>
<dbReference type="Proteomes" id="UP001321473">
    <property type="component" value="Unassembled WGS sequence"/>
</dbReference>
<feature type="compositionally biased region" description="Low complexity" evidence="1">
    <location>
        <begin position="113"/>
        <end position="130"/>
    </location>
</feature>
<feature type="compositionally biased region" description="Acidic residues" evidence="1">
    <location>
        <begin position="308"/>
        <end position="317"/>
    </location>
</feature>
<feature type="compositionally biased region" description="Basic and acidic residues" evidence="1">
    <location>
        <begin position="88"/>
        <end position="107"/>
    </location>
</feature>
<feature type="compositionally biased region" description="Basic and acidic residues" evidence="1">
    <location>
        <begin position="646"/>
        <end position="657"/>
    </location>
</feature>
<evidence type="ECO:0000313" key="3">
    <source>
        <dbReference type="Proteomes" id="UP001321473"/>
    </source>
</evidence>
<feature type="region of interest" description="Disordered" evidence="1">
    <location>
        <begin position="200"/>
        <end position="254"/>
    </location>
</feature>
<sequence>MLRLRERAATTAAAATTTTAAAQQQQQQKAESQGSTTWELQCTVKQATPGSIPLKSFTTKDAPEKKLPTAPVVRTPPAAGSGPQPPKGKPEVQSESDQKRAPKRDPPVKSADSTSSANIGNIGSSSISGGEAKPDVSTQVKQESTASVPEAPNRSTGAVPKRIPGDSGSKSKRSSASRIQRQASVCIPWYEEDEWYQEPQCSHWPSPPLRRLSVPARLAPPPATPRRDLSGEGWSEVPASLRESASTENPGLLEQSLDRMARRLLLKSRSLEEEPTTGRSVVCYNDIGSKEAVDFEESLSSPGALTPESDDPSEEDAETVRMQYRQLWELRATFEEEETTTDCFESAEASSCQVIEEEDRRLLQQHRNTGFSTSQESEAAEERSGRLQSLPSEVRRQNYKVLLARRLQRRIEKGSADNSFDSMETDCSSTDASRTEGGVTTSSFDSTTDNTDGGGADGQGHQSRLQQMKADSGYKSMESSNGNKPAKLSRKHVPLQELHSASSSSSRRSALRKRRQLEGLQMRARSEEAGPTAAEAAEALQCSSLSSEPLGSQEAQGKVSVFQRFFRSTRRTSSARSSSGNSAKRLLMRDFSIDPKSDALFREFSRRDPAYDSPRSCSSGQGASPRLGSAKLLSPQLSIEEEEGSEDSHSAMEDDWKPQGPCCDVPIARLPSE</sequence>
<accession>A0AAQ4F4Z8</accession>
<evidence type="ECO:0000313" key="2">
    <source>
        <dbReference type="EMBL" id="KAK8781795.1"/>
    </source>
</evidence>
<feature type="compositionally biased region" description="Low complexity" evidence="1">
    <location>
        <begin position="68"/>
        <end position="79"/>
    </location>
</feature>